<dbReference type="AlphaFoldDB" id="A0AA36CVD3"/>
<dbReference type="EMBL" id="CATQJA010002631">
    <property type="protein sequence ID" value="CAJ0574616.1"/>
    <property type="molecule type" value="Genomic_DNA"/>
</dbReference>
<accession>A0AA36CVD3</accession>
<dbReference type="Proteomes" id="UP001177023">
    <property type="component" value="Unassembled WGS sequence"/>
</dbReference>
<keyword evidence="3" id="KW-1185">Reference proteome</keyword>
<organism evidence="2 3">
    <name type="scientific">Mesorhabditis spiculigera</name>
    <dbReference type="NCBI Taxonomy" id="96644"/>
    <lineage>
        <taxon>Eukaryota</taxon>
        <taxon>Metazoa</taxon>
        <taxon>Ecdysozoa</taxon>
        <taxon>Nematoda</taxon>
        <taxon>Chromadorea</taxon>
        <taxon>Rhabditida</taxon>
        <taxon>Rhabditina</taxon>
        <taxon>Rhabditomorpha</taxon>
        <taxon>Rhabditoidea</taxon>
        <taxon>Rhabditidae</taxon>
        <taxon>Mesorhabditinae</taxon>
        <taxon>Mesorhabditis</taxon>
    </lineage>
</organism>
<feature type="non-terminal residue" evidence="2">
    <location>
        <position position="1"/>
    </location>
</feature>
<sequence length="171" mass="18750">MTRFTAGSHFRFPTLSIKRPTIAEMLVALFISAGLLYISSAVEEIPPCPVGSRPLLRPDGAPRKCLPHQNSLCVNALPDNPNADTVCCYNNQVDYFCCLDASADQCPDYHQVTAVIQNNFPQNPFALKSYFFREGIEDEIVDNGLAEEGPNDSGMAVERNGPDSGFIVRHG</sequence>
<evidence type="ECO:0000313" key="2">
    <source>
        <dbReference type="EMBL" id="CAJ0574616.1"/>
    </source>
</evidence>
<reference evidence="2" key="1">
    <citation type="submission" date="2023-06" db="EMBL/GenBank/DDBJ databases">
        <authorList>
            <person name="Delattre M."/>
        </authorList>
    </citation>
    <scope>NUCLEOTIDE SEQUENCE</scope>
    <source>
        <strain evidence="2">AF72</strain>
    </source>
</reference>
<feature type="region of interest" description="Disordered" evidence="1">
    <location>
        <begin position="147"/>
        <end position="171"/>
    </location>
</feature>
<gene>
    <name evidence="2" type="ORF">MSPICULIGERA_LOCUS12948</name>
</gene>
<protein>
    <submittedName>
        <fullName evidence="2">Uncharacterized protein</fullName>
    </submittedName>
</protein>
<evidence type="ECO:0000256" key="1">
    <source>
        <dbReference type="SAM" id="MobiDB-lite"/>
    </source>
</evidence>
<comment type="caution">
    <text evidence="2">The sequence shown here is derived from an EMBL/GenBank/DDBJ whole genome shotgun (WGS) entry which is preliminary data.</text>
</comment>
<name>A0AA36CVD3_9BILA</name>
<evidence type="ECO:0000313" key="3">
    <source>
        <dbReference type="Proteomes" id="UP001177023"/>
    </source>
</evidence>
<proteinExistence type="predicted"/>